<dbReference type="Proteomes" id="UP000678513">
    <property type="component" value="Chromosome"/>
</dbReference>
<dbReference type="SUPFAM" id="SSF52507">
    <property type="entry name" value="Homo-oligomeric flavin-containing Cys decarboxylases, HFCD"/>
    <property type="match status" value="1"/>
</dbReference>
<feature type="domain" description="Flavoprotein" evidence="2">
    <location>
        <begin position="39"/>
        <end position="139"/>
    </location>
</feature>
<protein>
    <submittedName>
        <fullName evidence="3">Flavoprotein domain protein</fullName>
    </submittedName>
</protein>
<feature type="region of interest" description="Disordered" evidence="1">
    <location>
        <begin position="199"/>
        <end position="222"/>
    </location>
</feature>
<keyword evidence="4" id="KW-1185">Reference proteome</keyword>
<evidence type="ECO:0000259" key="2">
    <source>
        <dbReference type="Pfam" id="PF02441"/>
    </source>
</evidence>
<dbReference type="InterPro" id="IPR003382">
    <property type="entry name" value="Flavoprotein"/>
</dbReference>
<gene>
    <name evidence="3" type="ORF">J5A65_14225</name>
</gene>
<reference evidence="3 4" key="1">
    <citation type="submission" date="2021-03" db="EMBL/GenBank/DDBJ databases">
        <title>Human Oral Microbial Genomes.</title>
        <authorList>
            <person name="Johnston C.D."/>
            <person name="Chen T."/>
            <person name="Dewhirst F.E."/>
        </authorList>
    </citation>
    <scope>NUCLEOTIDE SEQUENCE [LARGE SCALE GENOMIC DNA]</scope>
    <source>
        <strain evidence="3 4">DSMZ 100122</strain>
    </source>
</reference>
<proteinExistence type="predicted"/>
<evidence type="ECO:0000256" key="1">
    <source>
        <dbReference type="SAM" id="MobiDB-lite"/>
    </source>
</evidence>
<dbReference type="Pfam" id="PF02441">
    <property type="entry name" value="Flavoprotein"/>
    <property type="match status" value="1"/>
</dbReference>
<dbReference type="EMBL" id="CP072384">
    <property type="protein sequence ID" value="QUC08041.1"/>
    <property type="molecule type" value="Genomic_DNA"/>
</dbReference>
<dbReference type="Gene3D" id="3.40.50.1950">
    <property type="entry name" value="Flavin prenyltransferase-like"/>
    <property type="match status" value="1"/>
</dbReference>
<accession>A0ABX7Y4Q9</accession>
<sequence>MNETQLRELVTRIVREMFAEAEQQQPAPAVGESDKPNALVLFSGALLGFDAALEALGRLKEHVNLDWRQTDSASRILDQARIEELGMTPAAESLVQAHDLLIVPTLTANLAAKVAHGIGDCLASNVMAEFIMLDKPVVVSEVGVCPDAPEKQEWFPAMPSGYQEMLRGNLDALRSFGVHLTRPESLDSAVGAALDPSQKLAEAPVSPPRRATNIPPEPAANTGVIDCDKRLLTESDVMGIPDGATVRLRPRALVTALARDRARKHRITLVDPSLPQLAPPPVSPTA</sequence>
<dbReference type="RefSeq" id="WP_212323479.1">
    <property type="nucleotide sequence ID" value="NZ_AP024463.1"/>
</dbReference>
<organism evidence="3 4">
    <name type="scientific">Arachnia rubra</name>
    <dbReference type="NCBI Taxonomy" id="1547448"/>
    <lineage>
        <taxon>Bacteria</taxon>
        <taxon>Bacillati</taxon>
        <taxon>Actinomycetota</taxon>
        <taxon>Actinomycetes</taxon>
        <taxon>Propionibacteriales</taxon>
        <taxon>Propionibacteriaceae</taxon>
        <taxon>Arachnia</taxon>
    </lineage>
</organism>
<dbReference type="InterPro" id="IPR036551">
    <property type="entry name" value="Flavin_trans-like"/>
</dbReference>
<evidence type="ECO:0000313" key="3">
    <source>
        <dbReference type="EMBL" id="QUC08041.1"/>
    </source>
</evidence>
<evidence type="ECO:0000313" key="4">
    <source>
        <dbReference type="Proteomes" id="UP000678513"/>
    </source>
</evidence>
<name>A0ABX7Y4Q9_9ACTN</name>